<sequence length="501" mass="56130">MRKVTLMSSSMFGSVGSHRNRRKELRALLRHSGMPSLFVTLNPADSKNFVVSVMAGRDVDLDERLGLSDEVKEEVSQRFSAASADHGACAEGFHFMVEKFINVFLPYGSPEGGIFGKCLNHYGVVEAQGRGALHIHMLIWLEHAPSPLELRKHEKENPEWAAEVCRWLDTVMSGSLPEGAVPSGRYPPCDDDTLAFRQRGEHRSLPLLQPPPHLPPHMSEEDWQRVRQDVVEVLECGQLHDHSFTCFKHLPKLRRAQKLGDADCRFKFPKEEVLHTHFNDDGTIDVQRTHPKLNMYNLIMVAAFRCNMDIKFVGSGMMAMAAVYYISNYISKVALDTPTMFGAIEARFRQGNGRLCRLGSCSQEETSSQACSSGLSLCAFRLQHYSEGLSPVGSGKEGSCGVPSTPTLFPYSSLSSSPIPLAPPGPSGSSWRPITVITPFQMLFGTPPNLSHLRVIGCVGWVHVHKKKHLRNPFFQHNTTGYWVKKRRESERRVPRLGRDR</sequence>
<evidence type="ECO:0000313" key="2">
    <source>
        <dbReference type="EMBL" id="ODO06016.1"/>
    </source>
</evidence>
<accession>A0A1E3JZ04</accession>
<keyword evidence="3" id="KW-1185">Reference proteome</keyword>
<dbReference type="Pfam" id="PF14214">
    <property type="entry name" value="Helitron_like_N"/>
    <property type="match status" value="1"/>
</dbReference>
<dbReference type="InterPro" id="IPR025476">
    <property type="entry name" value="Helitron_helicase-like"/>
</dbReference>
<evidence type="ECO:0000259" key="1">
    <source>
        <dbReference type="Pfam" id="PF14214"/>
    </source>
</evidence>
<comment type="caution">
    <text evidence="2">The sequence shown here is derived from an EMBL/GenBank/DDBJ whole genome shotgun (WGS) entry which is preliminary data.</text>
</comment>
<proteinExistence type="predicted"/>
<name>A0A1E3JZ04_9TREE</name>
<feature type="domain" description="Helitron helicase-like" evidence="1">
    <location>
        <begin position="1"/>
        <end position="139"/>
    </location>
</feature>
<gene>
    <name evidence="2" type="ORF">L198_01242</name>
</gene>
<protein>
    <recommendedName>
        <fullName evidence="1">Helitron helicase-like domain-containing protein</fullName>
    </recommendedName>
</protein>
<evidence type="ECO:0000313" key="3">
    <source>
        <dbReference type="Proteomes" id="UP000094819"/>
    </source>
</evidence>
<dbReference type="OrthoDB" id="3267861at2759"/>
<dbReference type="RefSeq" id="XP_019034116.1">
    <property type="nucleotide sequence ID" value="XM_019173411.1"/>
</dbReference>
<dbReference type="GeneID" id="30190455"/>
<dbReference type="AlphaFoldDB" id="A0A1E3JZ04"/>
<dbReference type="Proteomes" id="UP000094819">
    <property type="component" value="Unassembled WGS sequence"/>
</dbReference>
<organism evidence="2 3">
    <name type="scientific">Cryptococcus wingfieldii CBS 7118</name>
    <dbReference type="NCBI Taxonomy" id="1295528"/>
    <lineage>
        <taxon>Eukaryota</taxon>
        <taxon>Fungi</taxon>
        <taxon>Dikarya</taxon>
        <taxon>Basidiomycota</taxon>
        <taxon>Agaricomycotina</taxon>
        <taxon>Tremellomycetes</taxon>
        <taxon>Tremellales</taxon>
        <taxon>Cryptococcaceae</taxon>
        <taxon>Cryptococcus</taxon>
    </lineage>
</organism>
<dbReference type="EMBL" id="AWGH01000003">
    <property type="protein sequence ID" value="ODO06016.1"/>
    <property type="molecule type" value="Genomic_DNA"/>
</dbReference>
<reference evidence="2 3" key="1">
    <citation type="submission" date="2016-06" db="EMBL/GenBank/DDBJ databases">
        <title>Evolution of pathogenesis and genome organization in the Tremellales.</title>
        <authorList>
            <person name="Cuomo C."/>
            <person name="Litvintseva A."/>
            <person name="Heitman J."/>
            <person name="Chen Y."/>
            <person name="Sun S."/>
            <person name="Springer D."/>
            <person name="Dromer F."/>
            <person name="Young S."/>
            <person name="Zeng Q."/>
            <person name="Chapman S."/>
            <person name="Gujja S."/>
            <person name="Saif S."/>
            <person name="Birren B."/>
        </authorList>
    </citation>
    <scope>NUCLEOTIDE SEQUENCE [LARGE SCALE GENOMIC DNA]</scope>
    <source>
        <strain evidence="2 3">CBS 7118</strain>
    </source>
</reference>